<keyword evidence="5" id="KW-1185">Reference proteome</keyword>
<feature type="compositionally biased region" description="Polar residues" evidence="1">
    <location>
        <begin position="26"/>
        <end position="35"/>
    </location>
</feature>
<accession>A0A7W8EDU5</accession>
<comment type="caution">
    <text evidence="4">The sequence shown here is derived from an EMBL/GenBank/DDBJ whole genome shotgun (WGS) entry which is preliminary data.</text>
</comment>
<dbReference type="RefSeq" id="WP_184957685.1">
    <property type="nucleotide sequence ID" value="NZ_JACHIN010000001.1"/>
</dbReference>
<feature type="signal peptide" evidence="2">
    <location>
        <begin position="1"/>
        <end position="24"/>
    </location>
</feature>
<evidence type="ECO:0000259" key="3">
    <source>
        <dbReference type="Pfam" id="PF26366"/>
    </source>
</evidence>
<organism evidence="4 5">
    <name type="scientific">Nonomuraea endophytica</name>
    <dbReference type="NCBI Taxonomy" id="714136"/>
    <lineage>
        <taxon>Bacteria</taxon>
        <taxon>Bacillati</taxon>
        <taxon>Actinomycetota</taxon>
        <taxon>Actinomycetes</taxon>
        <taxon>Streptosporangiales</taxon>
        <taxon>Streptosporangiaceae</taxon>
        <taxon>Nonomuraea</taxon>
    </lineage>
</organism>
<dbReference type="InterPro" id="IPR058407">
    <property type="entry name" value="DUF8094"/>
</dbReference>
<feature type="region of interest" description="Disordered" evidence="1">
    <location>
        <begin position="23"/>
        <end position="54"/>
    </location>
</feature>
<feature type="chain" id="PRO_5038636160" description="DUF8094 domain-containing protein" evidence="2">
    <location>
        <begin position="25"/>
        <end position="341"/>
    </location>
</feature>
<feature type="domain" description="DUF8094" evidence="3">
    <location>
        <begin position="52"/>
        <end position="340"/>
    </location>
</feature>
<feature type="compositionally biased region" description="Low complexity" evidence="1">
    <location>
        <begin position="37"/>
        <end position="54"/>
    </location>
</feature>
<evidence type="ECO:0000256" key="2">
    <source>
        <dbReference type="SAM" id="SignalP"/>
    </source>
</evidence>
<evidence type="ECO:0000256" key="1">
    <source>
        <dbReference type="SAM" id="MobiDB-lite"/>
    </source>
</evidence>
<evidence type="ECO:0000313" key="4">
    <source>
        <dbReference type="EMBL" id="MBB5074682.1"/>
    </source>
</evidence>
<proteinExistence type="predicted"/>
<dbReference type="EMBL" id="JACHIN010000001">
    <property type="protein sequence ID" value="MBB5074682.1"/>
    <property type="molecule type" value="Genomic_DNA"/>
</dbReference>
<dbReference type="AlphaFoldDB" id="A0A7W8EDU5"/>
<protein>
    <recommendedName>
        <fullName evidence="3">DUF8094 domain-containing protein</fullName>
    </recommendedName>
</protein>
<dbReference type="Proteomes" id="UP000568380">
    <property type="component" value="Unassembled WGS sequence"/>
</dbReference>
<keyword evidence="2" id="KW-0732">Signal</keyword>
<name>A0A7W8EDU5_9ACTN</name>
<sequence length="341" mass="35797">MRAYGRRKVLALAAGLLAATVACSGSPDTTPTRAANVTGGPVTATPTTSPEAPAITPDEAREIFTEITATDDVLRRAGDLRFAVDLTRDGLRDLTSAAFDSSGGRPPLHTWGQPTMLVPRFPADATSPWFSVLVPRDGQPTFLIFAKSSDKWRLSSAARLLPGEKAPEVEVDAQGYATAVPPDDKGVLIGPKFMAPLHATVAEAGSGGVAADLLSAGPYTTDIASQIAEDRARWEQDGFTYDSILSAGENPVFSLRTKDGGALIQYSLTRTSTTTPATKSAESDGIPVPDDARWAISDAKLRRSLKVSEIHQYATSVPPASAPTRAEVIAHDGGVTRASGD</sequence>
<reference evidence="4 5" key="1">
    <citation type="submission" date="2020-08" db="EMBL/GenBank/DDBJ databases">
        <title>Genomic Encyclopedia of Type Strains, Phase IV (KMG-IV): sequencing the most valuable type-strain genomes for metagenomic binning, comparative biology and taxonomic classification.</title>
        <authorList>
            <person name="Goeker M."/>
        </authorList>
    </citation>
    <scope>NUCLEOTIDE SEQUENCE [LARGE SCALE GENOMIC DNA]</scope>
    <source>
        <strain evidence="4 5">DSM 45385</strain>
    </source>
</reference>
<dbReference type="Pfam" id="PF26366">
    <property type="entry name" value="DUF8094"/>
    <property type="match status" value="1"/>
</dbReference>
<dbReference type="PROSITE" id="PS51257">
    <property type="entry name" value="PROKAR_LIPOPROTEIN"/>
    <property type="match status" value="1"/>
</dbReference>
<evidence type="ECO:0000313" key="5">
    <source>
        <dbReference type="Proteomes" id="UP000568380"/>
    </source>
</evidence>
<gene>
    <name evidence="4" type="ORF">HNR40_000128</name>
</gene>